<keyword evidence="2" id="KW-1185">Reference proteome</keyword>
<evidence type="ECO:0000313" key="2">
    <source>
        <dbReference type="Proteomes" id="UP001162483"/>
    </source>
</evidence>
<dbReference type="EMBL" id="CATNWA010014815">
    <property type="protein sequence ID" value="CAI9576226.1"/>
    <property type="molecule type" value="Genomic_DNA"/>
</dbReference>
<evidence type="ECO:0000313" key="1">
    <source>
        <dbReference type="EMBL" id="CAI9576226.1"/>
    </source>
</evidence>
<accession>A0ABN9DY37</accession>
<dbReference type="Proteomes" id="UP001162483">
    <property type="component" value="Unassembled WGS sequence"/>
</dbReference>
<sequence length="45" mass="5073">MGKKGSRMMEKILDLTLEVIILVTGEDSVSLMYDVGLWTNKEEAQ</sequence>
<protein>
    <submittedName>
        <fullName evidence="1">Uncharacterized protein</fullName>
    </submittedName>
</protein>
<proteinExistence type="predicted"/>
<gene>
    <name evidence="1" type="ORF">SPARVUS_LOCUS8399943</name>
</gene>
<reference evidence="1" key="1">
    <citation type="submission" date="2023-05" db="EMBL/GenBank/DDBJ databases">
        <authorList>
            <person name="Stuckert A."/>
        </authorList>
    </citation>
    <scope>NUCLEOTIDE SEQUENCE</scope>
</reference>
<comment type="caution">
    <text evidence="1">The sequence shown here is derived from an EMBL/GenBank/DDBJ whole genome shotgun (WGS) entry which is preliminary data.</text>
</comment>
<organism evidence="1 2">
    <name type="scientific">Staurois parvus</name>
    <dbReference type="NCBI Taxonomy" id="386267"/>
    <lineage>
        <taxon>Eukaryota</taxon>
        <taxon>Metazoa</taxon>
        <taxon>Chordata</taxon>
        <taxon>Craniata</taxon>
        <taxon>Vertebrata</taxon>
        <taxon>Euteleostomi</taxon>
        <taxon>Amphibia</taxon>
        <taxon>Batrachia</taxon>
        <taxon>Anura</taxon>
        <taxon>Neobatrachia</taxon>
        <taxon>Ranoidea</taxon>
        <taxon>Ranidae</taxon>
        <taxon>Staurois</taxon>
    </lineage>
</organism>
<name>A0ABN9DY37_9NEOB</name>